<keyword evidence="1" id="KW-0472">Membrane</keyword>
<comment type="caution">
    <text evidence="2">The sequence shown here is derived from an EMBL/GenBank/DDBJ whole genome shotgun (WGS) entry which is preliminary data.</text>
</comment>
<keyword evidence="1" id="KW-0812">Transmembrane</keyword>
<evidence type="ECO:0000313" key="2">
    <source>
        <dbReference type="EMBL" id="EFG85933.1"/>
    </source>
</evidence>
<gene>
    <name evidence="2" type="ORF">GXY_00079</name>
</gene>
<dbReference type="HOGENOM" id="CLU_2450705_0_0_5"/>
<name>D5QA81_NOVHA</name>
<evidence type="ECO:0000313" key="3">
    <source>
        <dbReference type="Proteomes" id="UP000006468"/>
    </source>
</evidence>
<dbReference type="Proteomes" id="UP000006468">
    <property type="component" value="Chromosome"/>
</dbReference>
<organism evidence="2 3">
    <name type="scientific">Novacetimonas hansenii ATCC 23769</name>
    <dbReference type="NCBI Taxonomy" id="714995"/>
    <lineage>
        <taxon>Bacteria</taxon>
        <taxon>Pseudomonadati</taxon>
        <taxon>Pseudomonadota</taxon>
        <taxon>Alphaproteobacteria</taxon>
        <taxon>Acetobacterales</taxon>
        <taxon>Acetobacteraceae</taxon>
        <taxon>Novacetimonas</taxon>
    </lineage>
</organism>
<accession>D5QA81</accession>
<protein>
    <submittedName>
        <fullName evidence="2">Uncharacterized protein</fullName>
    </submittedName>
</protein>
<sequence length="89" mass="9708">MVSRELRCAWRRYVAQSDGGILLSRAWLAVSCPLSFAFLSFPCAASLMEFPMRTTFLPTLLAVVAGATVPGGDAMARVMRCLTAWRHAA</sequence>
<feature type="transmembrane region" description="Helical" evidence="1">
    <location>
        <begin position="56"/>
        <end position="76"/>
    </location>
</feature>
<evidence type="ECO:0000256" key="1">
    <source>
        <dbReference type="SAM" id="Phobius"/>
    </source>
</evidence>
<proteinExistence type="predicted"/>
<dbReference type="EMBL" id="ADTV01000002">
    <property type="protein sequence ID" value="EFG85933.1"/>
    <property type="molecule type" value="Genomic_DNA"/>
</dbReference>
<keyword evidence="1" id="KW-1133">Transmembrane helix</keyword>
<reference evidence="2 3" key="1">
    <citation type="journal article" date="2010" name="J. Bacteriol.">
        <title>Genome sequence of a cellulose-producing bacterium, Gluconacetobacter hansenii ATCC 23769.</title>
        <authorList>
            <person name="Iyer P.R."/>
            <person name="Geib S.M."/>
            <person name="Catchmark J."/>
            <person name="Kao T.H."/>
            <person name="Tien M."/>
        </authorList>
    </citation>
    <scope>NUCLEOTIDE SEQUENCE [LARGE SCALE GENOMIC DNA]</scope>
    <source>
        <strain evidence="2 3">ATCC 23769</strain>
    </source>
</reference>
<dbReference type="AlphaFoldDB" id="D5QA81"/>
<feature type="transmembrane region" description="Helical" evidence="1">
    <location>
        <begin position="21"/>
        <end position="41"/>
    </location>
</feature>